<dbReference type="AlphaFoldDB" id="A0A2V3PNE6"/>
<evidence type="ECO:0000259" key="2">
    <source>
        <dbReference type="PROSITE" id="PS50053"/>
    </source>
</evidence>
<keyword evidence="4" id="KW-1185">Reference proteome</keyword>
<reference evidence="3 4" key="1">
    <citation type="submission" date="2018-03" db="EMBL/GenBank/DDBJ databases">
        <title>Genomic Encyclopedia of Archaeal and Bacterial Type Strains, Phase II (KMG-II): from individual species to whole genera.</title>
        <authorList>
            <person name="Goeker M."/>
        </authorList>
    </citation>
    <scope>NUCLEOTIDE SEQUENCE [LARGE SCALE GENOMIC DNA]</scope>
    <source>
        <strain evidence="3 4">DSM 100214</strain>
    </source>
</reference>
<gene>
    <name evidence="3" type="ORF">CLV62_11284</name>
</gene>
<dbReference type="OrthoDB" id="1164513at2"/>
<dbReference type="Gene3D" id="2.60.40.10">
    <property type="entry name" value="Immunoglobulins"/>
    <property type="match status" value="3"/>
</dbReference>
<protein>
    <submittedName>
        <fullName evidence="3">All-beta uncharacterized protein</fullName>
    </submittedName>
</protein>
<accession>A0A2V3PNE6</accession>
<feature type="region of interest" description="Disordered" evidence="1">
    <location>
        <begin position="562"/>
        <end position="585"/>
    </location>
</feature>
<dbReference type="InterPro" id="IPR013783">
    <property type="entry name" value="Ig-like_fold"/>
</dbReference>
<organism evidence="3 4">
    <name type="scientific">Dysgonomonas alginatilytica</name>
    <dbReference type="NCBI Taxonomy" id="1605892"/>
    <lineage>
        <taxon>Bacteria</taxon>
        <taxon>Pseudomonadati</taxon>
        <taxon>Bacteroidota</taxon>
        <taxon>Bacteroidia</taxon>
        <taxon>Bacteroidales</taxon>
        <taxon>Dysgonomonadaceae</taxon>
        <taxon>Dysgonomonas</taxon>
    </lineage>
</organism>
<dbReference type="EMBL" id="QICL01000012">
    <property type="protein sequence ID" value="PXV63835.1"/>
    <property type="molecule type" value="Genomic_DNA"/>
</dbReference>
<evidence type="ECO:0000313" key="3">
    <source>
        <dbReference type="EMBL" id="PXV63835.1"/>
    </source>
</evidence>
<dbReference type="InterPro" id="IPR024361">
    <property type="entry name" value="BACON"/>
</dbReference>
<dbReference type="Proteomes" id="UP000247973">
    <property type="component" value="Unassembled WGS sequence"/>
</dbReference>
<dbReference type="Pfam" id="PF13004">
    <property type="entry name" value="BACON"/>
    <property type="match status" value="2"/>
</dbReference>
<proteinExistence type="predicted"/>
<evidence type="ECO:0000256" key="1">
    <source>
        <dbReference type="SAM" id="MobiDB-lite"/>
    </source>
</evidence>
<dbReference type="CDD" id="cd14948">
    <property type="entry name" value="BACON"/>
    <property type="match status" value="3"/>
</dbReference>
<sequence>MKKFFFIISILACFIACSSDKEEEIITLELSQSEISFSANEETKDLSVKTNGSWTISDIPDWISIDPKEGKGNYKITLKSEENLKEEERSATLKIVAKDKIKELKIKQNAKNVELSISKPELVFDAEPIADGLTLDIVSNEPWTIVDIPEWCTLSADKGEGNMTITVVVDKNYIDIKRDATIIIKAGSKTEELKLKQEALNIQIVFSMMDLTGTYASDILDMGFYSEASANSIMIRSNTKWTVQSNATWATPDKNNGNGNQPITISVTENKNKTDRNGEVTITAGSKFLKLIIGQGGMIDVTDNPYQINQRDNAPHIGDYLIKKKISYVDPGNGGKNASWNFSNLTVLIDKYEANYRAPNMAEDHTYRLGLDIIDPSKISANSLIIYTDNVVNTMYYYEIKNNQLQAMGHENSTTLLQYNPRMIEDKYPTYYGDSYKYDYQSDVWYSGRNDFRTKGYYEMKADGYGTITLPSGTYNNVLRIKYVQTIQYIPLRGVWEGPLEYEFITYKWYVKGYRYPVLETMRMVDTTGFETASLGFYYPPTDHTYLKQTKQVVSVDNKPITNVRSTPRKTSRSESVRPILQLTK</sequence>
<name>A0A2V3PNE6_9BACT</name>
<dbReference type="RefSeq" id="WP_110310800.1">
    <property type="nucleotide sequence ID" value="NZ_QICL01000012.1"/>
</dbReference>
<dbReference type="PROSITE" id="PS50053">
    <property type="entry name" value="UBIQUITIN_2"/>
    <property type="match status" value="1"/>
</dbReference>
<feature type="domain" description="Ubiquitin-like" evidence="2">
    <location>
        <begin position="74"/>
        <end position="148"/>
    </location>
</feature>
<comment type="caution">
    <text evidence="3">The sequence shown here is derived from an EMBL/GenBank/DDBJ whole genome shotgun (WGS) entry which is preliminary data.</text>
</comment>
<evidence type="ECO:0000313" key="4">
    <source>
        <dbReference type="Proteomes" id="UP000247973"/>
    </source>
</evidence>
<dbReference type="InterPro" id="IPR000626">
    <property type="entry name" value="Ubiquitin-like_dom"/>
</dbReference>
<dbReference type="Pfam" id="PF19190">
    <property type="entry name" value="BACON_2"/>
    <property type="match status" value="1"/>
</dbReference>